<dbReference type="SMART" id="SM00382">
    <property type="entry name" value="AAA"/>
    <property type="match status" value="2"/>
</dbReference>
<feature type="compositionally biased region" description="Basic residues" evidence="9">
    <location>
        <begin position="28"/>
        <end position="54"/>
    </location>
</feature>
<dbReference type="SUPFAM" id="SSF52540">
    <property type="entry name" value="P-loop containing nucleoside triphosphate hydrolases"/>
    <property type="match status" value="2"/>
</dbReference>
<dbReference type="InterPro" id="IPR027417">
    <property type="entry name" value="P-loop_NTPase"/>
</dbReference>
<keyword evidence="3" id="KW-0813">Transport</keyword>
<reference evidence="12 13" key="1">
    <citation type="submission" date="2023-04" db="EMBL/GenBank/DDBJ databases">
        <title>Colletotrichum tabacum stain YC1 causing leaf anthracnose on Nicotiana tabacum(L.) cv.</title>
        <authorList>
            <person name="Ji Z."/>
            <person name="Wang M."/>
            <person name="Zhang J."/>
            <person name="Wang N."/>
            <person name="Zhou Z."/>
        </authorList>
    </citation>
    <scope>NUCLEOTIDE SEQUENCE [LARGE SCALE GENOMIC DNA]</scope>
    <source>
        <strain evidence="12 13">YC1</strain>
    </source>
</reference>
<dbReference type="PANTHER" id="PTHR19241">
    <property type="entry name" value="ATP-BINDING CASSETTE TRANSPORTER"/>
    <property type="match status" value="1"/>
</dbReference>
<evidence type="ECO:0000256" key="1">
    <source>
        <dbReference type="ARBA" id="ARBA00004141"/>
    </source>
</evidence>
<feature type="transmembrane region" description="Helical" evidence="10">
    <location>
        <begin position="1403"/>
        <end position="1424"/>
    </location>
</feature>
<proteinExistence type="inferred from homology"/>
<feature type="transmembrane region" description="Helical" evidence="10">
    <location>
        <begin position="711"/>
        <end position="732"/>
    </location>
</feature>
<keyword evidence="8 10" id="KW-0472">Membrane</keyword>
<keyword evidence="7 10" id="KW-1133">Transmembrane helix</keyword>
<dbReference type="PROSITE" id="PS50893">
    <property type="entry name" value="ABC_TRANSPORTER_2"/>
    <property type="match status" value="2"/>
</dbReference>
<feature type="compositionally biased region" description="Polar residues" evidence="9">
    <location>
        <begin position="1686"/>
        <end position="1703"/>
    </location>
</feature>
<dbReference type="InterPro" id="IPR013525">
    <property type="entry name" value="ABC2_TM"/>
</dbReference>
<dbReference type="InterPro" id="IPR034003">
    <property type="entry name" value="ABCG_PDR_2"/>
</dbReference>
<dbReference type="Pfam" id="PF06422">
    <property type="entry name" value="PDR_CDR"/>
    <property type="match status" value="1"/>
</dbReference>
<feature type="compositionally biased region" description="Polar residues" evidence="9">
    <location>
        <begin position="914"/>
        <end position="925"/>
    </location>
</feature>
<name>A0AAV9TAB5_9PEZI</name>
<evidence type="ECO:0000256" key="3">
    <source>
        <dbReference type="ARBA" id="ARBA00022448"/>
    </source>
</evidence>
<dbReference type="GO" id="GO:0005524">
    <property type="term" value="F:ATP binding"/>
    <property type="evidence" value="ECO:0007669"/>
    <property type="project" value="UniProtKB-KW"/>
</dbReference>
<evidence type="ECO:0000256" key="7">
    <source>
        <dbReference type="ARBA" id="ARBA00022989"/>
    </source>
</evidence>
<feature type="compositionally biased region" description="Low complexity" evidence="9">
    <location>
        <begin position="1331"/>
        <end position="1340"/>
    </location>
</feature>
<dbReference type="Gene3D" id="3.40.50.300">
    <property type="entry name" value="P-loop containing nucleotide triphosphate hydrolases"/>
    <property type="match status" value="2"/>
</dbReference>
<feature type="compositionally biased region" description="Basic and acidic residues" evidence="9">
    <location>
        <begin position="996"/>
        <end position="1011"/>
    </location>
</feature>
<dbReference type="Pfam" id="PF01061">
    <property type="entry name" value="ABC2_membrane"/>
    <property type="match status" value="2"/>
</dbReference>
<feature type="compositionally biased region" description="Polar residues" evidence="9">
    <location>
        <begin position="1"/>
        <end position="10"/>
    </location>
</feature>
<sequence length="1827" mass="199802">MATTLSTTTDNNNNNNHNKEEENGRPGLRSRRTSNTHQQQPHHLRQHHEQHHHQQQPSSPTSPATSSRWSGSGSGSRTRPRSSLISHPGVPNGNRPKSVHISAEEYKAISELVELAKGLLEKHQTGNDDYVSPSSARNSTSTSSGGSLDISKPPKRDGPLDPFGANFDAREWAKSFYRLRSESCEVRKAGVAFRRLSVSGHGSDTAFQTTVGNAWWLQAMAGVRGLLRLKRPEEVRILQGLEGVLKDGEMLCVLGPPGSGCSTFLRTISGNTSGTQVADDTYLNYRGVSADEMRRYFRGDAIYTAEEDVHFPVLSVADTLFFAARARAPKTPPGGLTTDEYARRVRDVTMAMLGISHTLETPVGGTDGDTARGVSGGERKRVSIAEAALSFAPLQCWDNSTRGLDSGTTVDFCRTLRVQSDMMGMASAVAIYQAPQEAYELFDKVLVLYEGRQIYFGPTAQAKAYFQRLGFVCPGNQTTPDFLTSMTSPAERGREGVIKPGYEAKVPHTPDEFAEAWKTSSHRRRLDQELDAYEASFGLTGSGSGSGPGSRTHYAEFLASKKSDQSSLQRWKSPYTLSYPRQVSLCLWRSLALLKAAPQMTVTMLVVNLFQTVIVASLFYRLSETAESMKSRSTLLFTAALVNAFVCILEVSALFAKRAIVEKHVRYALYHASADAIADLAMSLPFKLLNAITVNTVFYWMCNMRKGGGPFVFFVLVQFAMTLALSLFFRLVASAAKSQATAMAPATTVLLTLALYTGFAVPPMYYRSYAAWIAKLNPVAYGFEALMINEFGNGRKFPCRVFVPSGPTYDAGTAMTMPQTRVCAAQGAAPGATFVDGSAYITGAFGYLDSHRWRNVGIIFAFAVVYLVLHLIVTELVSSEKSHGEVLVFPKGKVPVRRAKGDDVEDRLTKGRTETPSMNMSTSMASPMSLKPLAPVLKTNKSENWESEIAGMYTGEGGSPTTMGTEGVYNTAVSNKPLPPSLPPPSAITKSWNWPQDRDKSDEHGHDHGHDQSGLGIDRQTAIFHWSNVCYDVKLKKKETKRILDCVDGWCEPGTLTALMGVSGAGKTTLLDALASRLSTGVVTGEMLVDGAPRDASFQQKTGYVKQQDQHLVTSTVREALTFSAVLRQPARFSHEEKMAYVDKVIDILGMAEYADAVVGVPGEGLNVEQRKRLTIGVELAARPALLLFLDEPTSGLDSQTSFSICSLLETLKQNGQAILCTIHQPSAVLFERFDRLLLLAPGGRTVYFGQIGRNANVLVDYFIRNGGPRPAKGKNPAEYILEQVRAGGKQKKGLDWPGIWWQSPEYNDVKAHLARLKEEAGGSARRRRTATSMTTQQQQDPPFAAPFCKQLSEVTRRVALHYWRTPSYVYAKMLLTFGAALFIGLSLLNLPNTQVGITIQTIAIFMFLTTHFNLMLQILPVFVAQRTLYEGREQPSRTYSWAAFMAGQMAVEMLYNALMAPPAFLAWYYLVGLYRNAAETNATASRGGLAFLFMLAFFLQASTFAHMIAAALDLADQAAGIGNLFFVIMFIFNGILATPPTFWTWVYRVNPITYLVEGLLGTGLANAGIHCADNEFLHMNPPPGQTCGQYLQTYIAQAGGYLADPAATADCRYCTTSSTNEVLAGVRVRFDNRWRDLGILFMYVFFNAVAAFALYWTRVPKPRRDEDGTTSPSPSPSSSSPSSGKDGNSSTNPLAETWNRLTGKSKVKGGQGGSAAGEPSPQLPWTEEKQAVTSLSGHTLHDLQAGKVPGPTRSSANGGIQVLGGSGRRYWDDDGDNADEVQALDNRVENNEKQGSGLGDSSVGEEGDQDIYFIMQRPPTTPQHWI</sequence>
<dbReference type="InterPro" id="IPR003593">
    <property type="entry name" value="AAA+_ATPase"/>
</dbReference>
<dbReference type="EMBL" id="JASAOK010000043">
    <property type="protein sequence ID" value="KAK6215422.1"/>
    <property type="molecule type" value="Genomic_DNA"/>
</dbReference>
<evidence type="ECO:0000256" key="10">
    <source>
        <dbReference type="SAM" id="Phobius"/>
    </source>
</evidence>
<feature type="compositionally biased region" description="Low complexity" evidence="9">
    <location>
        <begin position="132"/>
        <end position="151"/>
    </location>
</feature>
<evidence type="ECO:0000313" key="12">
    <source>
        <dbReference type="EMBL" id="KAK6215422.1"/>
    </source>
</evidence>
<evidence type="ECO:0000259" key="11">
    <source>
        <dbReference type="PROSITE" id="PS50893"/>
    </source>
</evidence>
<dbReference type="Pfam" id="PF14510">
    <property type="entry name" value="ABC_trans_N"/>
    <property type="match status" value="1"/>
</dbReference>
<evidence type="ECO:0000256" key="8">
    <source>
        <dbReference type="ARBA" id="ARBA00023136"/>
    </source>
</evidence>
<feature type="domain" description="ABC transporter" evidence="11">
    <location>
        <begin position="223"/>
        <end position="475"/>
    </location>
</feature>
<accession>A0AAV9TAB5</accession>
<feature type="region of interest" description="Disordered" evidence="9">
    <location>
        <begin position="1664"/>
        <end position="1827"/>
    </location>
</feature>
<dbReference type="GO" id="GO:0016887">
    <property type="term" value="F:ATP hydrolysis activity"/>
    <property type="evidence" value="ECO:0007669"/>
    <property type="project" value="InterPro"/>
</dbReference>
<feature type="transmembrane region" description="Helical" evidence="10">
    <location>
        <begin position="1519"/>
        <end position="1539"/>
    </location>
</feature>
<evidence type="ECO:0000256" key="4">
    <source>
        <dbReference type="ARBA" id="ARBA00022692"/>
    </source>
</evidence>
<keyword evidence="4 10" id="KW-0812">Transmembrane</keyword>
<dbReference type="FunFam" id="3.40.50.300:FF:000054">
    <property type="entry name" value="ABC multidrug transporter atrF"/>
    <property type="match status" value="1"/>
</dbReference>
<feature type="region of interest" description="Disordered" evidence="9">
    <location>
        <begin position="124"/>
        <end position="163"/>
    </location>
</feature>
<feature type="region of interest" description="Disordered" evidence="9">
    <location>
        <begin position="900"/>
        <end position="925"/>
    </location>
</feature>
<feature type="compositionally biased region" description="Pro residues" evidence="9">
    <location>
        <begin position="977"/>
        <end position="986"/>
    </location>
</feature>
<feature type="transmembrane region" description="Helical" evidence="10">
    <location>
        <begin position="676"/>
        <end position="699"/>
    </location>
</feature>
<dbReference type="InterPro" id="IPR017871">
    <property type="entry name" value="ABC_transporter-like_CS"/>
</dbReference>
<evidence type="ECO:0000313" key="13">
    <source>
        <dbReference type="Proteomes" id="UP001327957"/>
    </source>
</evidence>
<keyword evidence="6" id="KW-0067">ATP-binding</keyword>
<dbReference type="GO" id="GO:0140359">
    <property type="term" value="F:ABC-type transporter activity"/>
    <property type="evidence" value="ECO:0007669"/>
    <property type="project" value="InterPro"/>
</dbReference>
<feature type="transmembrane region" description="Helical" evidence="10">
    <location>
        <begin position="1370"/>
        <end position="1391"/>
    </location>
</feature>
<feature type="region of interest" description="Disordered" evidence="9">
    <location>
        <begin position="974"/>
        <end position="1014"/>
    </location>
</feature>
<feature type="transmembrane region" description="Helical" evidence="10">
    <location>
        <begin position="744"/>
        <end position="766"/>
    </location>
</feature>
<dbReference type="CDD" id="cd03232">
    <property type="entry name" value="ABCG_PDR_domain2"/>
    <property type="match status" value="1"/>
</dbReference>
<feature type="compositionally biased region" description="Basic and acidic residues" evidence="9">
    <location>
        <begin position="900"/>
        <end position="913"/>
    </location>
</feature>
<feature type="compositionally biased region" description="Low complexity" evidence="9">
    <location>
        <begin position="55"/>
        <end position="83"/>
    </location>
</feature>
<feature type="transmembrane region" description="Helical" evidence="10">
    <location>
        <begin position="1638"/>
        <end position="1657"/>
    </location>
</feature>
<feature type="transmembrane region" description="Helical" evidence="10">
    <location>
        <begin position="1444"/>
        <end position="1471"/>
    </location>
</feature>
<comment type="subcellular location">
    <subcellularLocation>
        <location evidence="1">Membrane</location>
        <topology evidence="1">Multi-pass membrane protein</topology>
    </subcellularLocation>
</comment>
<keyword evidence="13" id="KW-1185">Reference proteome</keyword>
<feature type="transmembrane region" description="Helical" evidence="10">
    <location>
        <begin position="600"/>
        <end position="622"/>
    </location>
</feature>
<evidence type="ECO:0000256" key="6">
    <source>
        <dbReference type="ARBA" id="ARBA00022840"/>
    </source>
</evidence>
<dbReference type="InterPro" id="IPR003439">
    <property type="entry name" value="ABC_transporter-like_ATP-bd"/>
</dbReference>
<dbReference type="Pfam" id="PF00005">
    <property type="entry name" value="ABC_tran"/>
    <property type="match status" value="2"/>
</dbReference>
<organism evidence="12 13">
    <name type="scientific">Colletotrichum tabaci</name>
    <dbReference type="NCBI Taxonomy" id="1209068"/>
    <lineage>
        <taxon>Eukaryota</taxon>
        <taxon>Fungi</taxon>
        <taxon>Dikarya</taxon>
        <taxon>Ascomycota</taxon>
        <taxon>Pezizomycotina</taxon>
        <taxon>Sordariomycetes</taxon>
        <taxon>Hypocreomycetidae</taxon>
        <taxon>Glomerellales</taxon>
        <taxon>Glomerellaceae</taxon>
        <taxon>Colletotrichum</taxon>
        <taxon>Colletotrichum destructivum species complex</taxon>
    </lineage>
</organism>
<dbReference type="PROSITE" id="PS00211">
    <property type="entry name" value="ABC_TRANSPORTER_1"/>
    <property type="match status" value="1"/>
</dbReference>
<evidence type="ECO:0000256" key="2">
    <source>
        <dbReference type="ARBA" id="ARBA00006012"/>
    </source>
</evidence>
<feature type="transmembrane region" description="Helical" evidence="10">
    <location>
        <begin position="856"/>
        <end position="873"/>
    </location>
</feature>
<feature type="transmembrane region" description="Helical" evidence="10">
    <location>
        <begin position="634"/>
        <end position="656"/>
    </location>
</feature>
<evidence type="ECO:0000256" key="5">
    <source>
        <dbReference type="ARBA" id="ARBA00022741"/>
    </source>
</evidence>
<protein>
    <submittedName>
        <fullName evidence="12">ABC-2 type transporter</fullName>
    </submittedName>
</protein>
<keyword evidence="5" id="KW-0547">Nucleotide-binding</keyword>
<dbReference type="InterPro" id="IPR010929">
    <property type="entry name" value="PDR_CDR_ABC"/>
</dbReference>
<dbReference type="GO" id="GO:0016020">
    <property type="term" value="C:membrane"/>
    <property type="evidence" value="ECO:0007669"/>
    <property type="project" value="UniProtKB-SubCell"/>
</dbReference>
<feature type="region of interest" description="Disordered" evidence="9">
    <location>
        <begin position="1320"/>
        <end position="1341"/>
    </location>
</feature>
<feature type="domain" description="ABC transporter" evidence="11">
    <location>
        <begin position="1024"/>
        <end position="1267"/>
    </location>
</feature>
<gene>
    <name evidence="12" type="ORF">QIS74_08441</name>
</gene>
<comment type="caution">
    <text evidence="12">The sequence shown here is derived from an EMBL/GenBank/DDBJ whole genome shotgun (WGS) entry which is preliminary data.</text>
</comment>
<feature type="region of interest" description="Disordered" evidence="9">
    <location>
        <begin position="1"/>
        <end position="97"/>
    </location>
</feature>
<feature type="transmembrane region" description="Helical" evidence="10">
    <location>
        <begin position="1492"/>
        <end position="1513"/>
    </location>
</feature>
<dbReference type="Proteomes" id="UP001327957">
    <property type="component" value="Unassembled WGS sequence"/>
</dbReference>
<evidence type="ECO:0000256" key="9">
    <source>
        <dbReference type="SAM" id="MobiDB-lite"/>
    </source>
</evidence>
<dbReference type="InterPro" id="IPR029481">
    <property type="entry name" value="ABC_trans_N"/>
</dbReference>
<comment type="similarity">
    <text evidence="2">Belongs to the ABC transporter superfamily. ABCG family. PDR (TC 3.A.1.205) subfamily.</text>
</comment>